<name>I4EE12_9BACT</name>
<evidence type="ECO:0000313" key="1">
    <source>
        <dbReference type="EMBL" id="CCF82924.1"/>
    </source>
</evidence>
<sequence length="55" mass="6261">MREIRRLLWPWSDYLVAGHFHFQGPVLAIRKAVDLSSGDGDDLRGVWLPRPCEAG</sequence>
<protein>
    <submittedName>
        <fullName evidence="1">Uncharacterized protein</fullName>
    </submittedName>
</protein>
<dbReference type="EMBL" id="CAGS01000075">
    <property type="protein sequence ID" value="CCF82924.1"/>
    <property type="molecule type" value="Genomic_DNA"/>
</dbReference>
<dbReference type="AlphaFoldDB" id="I4EE12"/>
<comment type="caution">
    <text evidence="1">The sequence shown here is derived from an EMBL/GenBank/DDBJ whole genome shotgun (WGS) entry which is preliminary data.</text>
</comment>
<proteinExistence type="predicted"/>
<accession>I4EE12</accession>
<organism evidence="1 2">
    <name type="scientific">Nitrolancea hollandica Lb</name>
    <dbReference type="NCBI Taxonomy" id="1129897"/>
    <lineage>
        <taxon>Bacteria</taxon>
        <taxon>Pseudomonadati</taxon>
        <taxon>Thermomicrobiota</taxon>
        <taxon>Thermomicrobia</taxon>
        <taxon>Sphaerobacterales</taxon>
        <taxon>Sphaerobacterineae</taxon>
        <taxon>Sphaerobacteraceae</taxon>
        <taxon>Nitrolancea</taxon>
    </lineage>
</organism>
<gene>
    <name evidence="1" type="ORF">NITHO_1660017</name>
</gene>
<keyword evidence="2" id="KW-1185">Reference proteome</keyword>
<reference evidence="1 2" key="1">
    <citation type="journal article" date="2012" name="ISME J.">
        <title>Nitrification expanded: discovery, physiology and genomics of a nitrite-oxidizing bacterium from the phylum Chloroflexi.</title>
        <authorList>
            <person name="Sorokin D.Y."/>
            <person name="Lucker S."/>
            <person name="Vejmelkova D."/>
            <person name="Kostrikina N.A."/>
            <person name="Kleerebezem R."/>
            <person name="Rijpstra W.I."/>
            <person name="Damste J.S."/>
            <person name="Le Paslier D."/>
            <person name="Muyzer G."/>
            <person name="Wagner M."/>
            <person name="van Loosdrecht M.C."/>
            <person name="Daims H."/>
        </authorList>
    </citation>
    <scope>NUCLEOTIDE SEQUENCE [LARGE SCALE GENOMIC DNA]</scope>
    <source>
        <strain evidence="2">none</strain>
    </source>
</reference>
<evidence type="ECO:0000313" key="2">
    <source>
        <dbReference type="Proteomes" id="UP000004221"/>
    </source>
</evidence>
<dbReference type="Proteomes" id="UP000004221">
    <property type="component" value="Unassembled WGS sequence"/>
</dbReference>